<dbReference type="PANTHER" id="PTHR11070">
    <property type="entry name" value="UVRD / RECB / PCRA DNA HELICASE FAMILY MEMBER"/>
    <property type="match status" value="1"/>
</dbReference>
<keyword evidence="1" id="KW-0547">Nucleotide-binding</keyword>
<gene>
    <name evidence="6" type="ORF">COP05_02380</name>
</gene>
<evidence type="ECO:0000259" key="5">
    <source>
        <dbReference type="Pfam" id="PF13361"/>
    </source>
</evidence>
<evidence type="ECO:0000256" key="3">
    <source>
        <dbReference type="ARBA" id="ARBA00022806"/>
    </source>
</evidence>
<reference evidence="6 7" key="1">
    <citation type="journal article" date="2016" name="Int. J. Syst. Evol. Microbiol.">
        <title>Dermabacter jinjuensis sp. nov., a novel species of the genus Dermabacter isolated from a clinical specimen.</title>
        <authorList>
            <person name="Park Y.K."/>
            <person name="Lee K.M."/>
            <person name="Lee W.K."/>
            <person name="Cho M.J."/>
            <person name="Lee H.S."/>
            <person name="Cho Y.G."/>
            <person name="Lee Y.C."/>
            <person name="Lee W.K."/>
            <person name="Seong W.K."/>
            <person name="Hwang K.J."/>
        </authorList>
    </citation>
    <scope>NUCLEOTIDE SEQUENCE [LARGE SCALE GENOMIC DNA]</scope>
    <source>
        <strain evidence="6 7">32T</strain>
    </source>
</reference>
<dbReference type="InterPro" id="IPR027417">
    <property type="entry name" value="P-loop_NTPase"/>
</dbReference>
<sequence>MRPSHYGINIRGRSRRLRLNYRTTAQNLKLALSILDDGDYSGALDSDDAGSDELTTRHGTYRSLMRGPAPEFFGAETLSEEFDHVARVLRAWLEDMGEEEHASPRIGILTRTKTQRDNLVRALEERGLRVQNIDRGGYLNGAPAVMTLHRSKGTEFERVILFGIDDQHVPYAVRGYHFDTDGHNEAMLRERSLLYVGATRARERLLVTWTRQRSAYLPR</sequence>
<keyword evidence="7" id="KW-1185">Reference proteome</keyword>
<dbReference type="Proteomes" id="UP000815698">
    <property type="component" value="Chromosome"/>
</dbReference>
<dbReference type="InterPro" id="IPR014017">
    <property type="entry name" value="DNA_helicase_UvrD-like_C"/>
</dbReference>
<keyword evidence="4" id="KW-0067">ATP-binding</keyword>
<feature type="domain" description="UvrD-like helicase C-terminal" evidence="5">
    <location>
        <begin position="145"/>
        <end position="211"/>
    </location>
</feature>
<feature type="domain" description="UvrD-like helicase C-terminal" evidence="5">
    <location>
        <begin position="16"/>
        <end position="135"/>
    </location>
</feature>
<dbReference type="RefSeq" id="WP_096882573.1">
    <property type="nucleotide sequence ID" value="NZ_CP023482.1"/>
</dbReference>
<evidence type="ECO:0000313" key="6">
    <source>
        <dbReference type="EMBL" id="ATH96065.1"/>
    </source>
</evidence>
<evidence type="ECO:0000313" key="7">
    <source>
        <dbReference type="Proteomes" id="UP000815698"/>
    </source>
</evidence>
<protein>
    <recommendedName>
        <fullName evidence="5">UvrD-like helicase C-terminal domain-containing protein</fullName>
    </recommendedName>
</protein>
<keyword evidence="2" id="KW-0378">Hydrolase</keyword>
<keyword evidence="3" id="KW-0347">Helicase</keyword>
<dbReference type="SUPFAM" id="SSF52540">
    <property type="entry name" value="P-loop containing nucleoside triphosphate hydrolases"/>
    <property type="match status" value="1"/>
</dbReference>
<proteinExistence type="predicted"/>
<evidence type="ECO:0000256" key="2">
    <source>
        <dbReference type="ARBA" id="ARBA00022801"/>
    </source>
</evidence>
<dbReference type="EMBL" id="CP023482">
    <property type="protein sequence ID" value="ATH96065.1"/>
    <property type="molecule type" value="Genomic_DNA"/>
</dbReference>
<accession>A0ABN5DXL2</accession>
<organism evidence="6 7">
    <name type="scientific">Dermabacter jinjuensis</name>
    <dbReference type="NCBI Taxonomy" id="1667168"/>
    <lineage>
        <taxon>Bacteria</taxon>
        <taxon>Bacillati</taxon>
        <taxon>Actinomycetota</taxon>
        <taxon>Actinomycetes</taxon>
        <taxon>Micrococcales</taxon>
        <taxon>Dermabacteraceae</taxon>
        <taxon>Dermabacter</taxon>
    </lineage>
</organism>
<evidence type="ECO:0000256" key="1">
    <source>
        <dbReference type="ARBA" id="ARBA00022741"/>
    </source>
</evidence>
<dbReference type="Pfam" id="PF13361">
    <property type="entry name" value="UvrD_C"/>
    <property type="match status" value="2"/>
</dbReference>
<dbReference type="PANTHER" id="PTHR11070:SF2">
    <property type="entry name" value="ATP-DEPENDENT DNA HELICASE SRS2"/>
    <property type="match status" value="1"/>
</dbReference>
<evidence type="ECO:0000256" key="4">
    <source>
        <dbReference type="ARBA" id="ARBA00022840"/>
    </source>
</evidence>
<dbReference type="InterPro" id="IPR000212">
    <property type="entry name" value="DNA_helicase_UvrD/REP"/>
</dbReference>
<name>A0ABN5DXL2_9MICO</name>
<dbReference type="Gene3D" id="3.40.50.300">
    <property type="entry name" value="P-loop containing nucleotide triphosphate hydrolases"/>
    <property type="match status" value="1"/>
</dbReference>